<dbReference type="Proteomes" id="UP001500975">
    <property type="component" value="Unassembled WGS sequence"/>
</dbReference>
<keyword evidence="2" id="KW-1185">Reference proteome</keyword>
<evidence type="ECO:0000313" key="1">
    <source>
        <dbReference type="EMBL" id="GAA4355563.1"/>
    </source>
</evidence>
<evidence type="ECO:0000313" key="2">
    <source>
        <dbReference type="Proteomes" id="UP001500975"/>
    </source>
</evidence>
<sequence length="184" mass="20518">MEYEFTLKFKLGRSMPTDDEIMNSLASADCTDAFIGLGLPGYVSLEFTREAQSAEEAILSAVRDAQRGLPGAQLIEAGPDFVNLTDVANMLGMSRQNMRKLFEKHSVVFPAPVHAGTTVVWHLAPVLMFLKERHYVVAPTVWDVAWTAMHINSAREKVLIEPGLAERVQSRLAEFCEGWNIQTH</sequence>
<keyword evidence="1" id="KW-0238">DNA-binding</keyword>
<reference evidence="2" key="1">
    <citation type="journal article" date="2019" name="Int. J. Syst. Evol. Microbiol.">
        <title>The Global Catalogue of Microorganisms (GCM) 10K type strain sequencing project: providing services to taxonomists for standard genome sequencing and annotation.</title>
        <authorList>
            <consortium name="The Broad Institute Genomics Platform"/>
            <consortium name="The Broad Institute Genome Sequencing Center for Infectious Disease"/>
            <person name="Wu L."/>
            <person name="Ma J."/>
        </authorList>
    </citation>
    <scope>NUCLEOTIDE SEQUENCE [LARGE SCALE GENOMIC DNA]</scope>
    <source>
        <strain evidence="2">JCM 17804</strain>
    </source>
</reference>
<comment type="caution">
    <text evidence="1">The sequence shown here is derived from an EMBL/GenBank/DDBJ whole genome shotgun (WGS) entry which is preliminary data.</text>
</comment>
<dbReference type="GO" id="GO:0003677">
    <property type="term" value="F:DNA binding"/>
    <property type="evidence" value="ECO:0007669"/>
    <property type="project" value="UniProtKB-KW"/>
</dbReference>
<proteinExistence type="predicted"/>
<gene>
    <name evidence="1" type="ORF">GCM10023165_47820</name>
</gene>
<protein>
    <submittedName>
        <fullName evidence="1">DNA-binding protein</fullName>
    </submittedName>
</protein>
<accession>A0ABP8IBX6</accession>
<organism evidence="1 2">
    <name type="scientific">Variovorax defluvii</name>
    <dbReference type="NCBI Taxonomy" id="913761"/>
    <lineage>
        <taxon>Bacteria</taxon>
        <taxon>Pseudomonadati</taxon>
        <taxon>Pseudomonadota</taxon>
        <taxon>Betaproteobacteria</taxon>
        <taxon>Burkholderiales</taxon>
        <taxon>Comamonadaceae</taxon>
        <taxon>Variovorax</taxon>
    </lineage>
</organism>
<dbReference type="EMBL" id="BAABGJ010000080">
    <property type="protein sequence ID" value="GAA4355563.1"/>
    <property type="molecule type" value="Genomic_DNA"/>
</dbReference>
<dbReference type="RefSeq" id="WP_345541107.1">
    <property type="nucleotide sequence ID" value="NZ_BAABGJ010000080.1"/>
</dbReference>
<name>A0ABP8IBX6_9BURK</name>